<comment type="subcellular location">
    <subcellularLocation>
        <location evidence="1">Cell membrane</location>
        <topology evidence="1">Multi-pass membrane protein</topology>
    </subcellularLocation>
</comment>
<dbReference type="PANTHER" id="PTHR36838">
    <property type="entry name" value="AUXIN EFFLUX CARRIER FAMILY PROTEIN"/>
    <property type="match status" value="1"/>
</dbReference>
<dbReference type="InterPro" id="IPR004776">
    <property type="entry name" value="Mem_transp_PIN-like"/>
</dbReference>
<evidence type="ECO:0000256" key="5">
    <source>
        <dbReference type="ARBA" id="ARBA00022692"/>
    </source>
</evidence>
<keyword evidence="4" id="KW-1003">Cell membrane</keyword>
<name>A0ABQ6A077_9GAMM</name>
<dbReference type="InterPro" id="IPR038770">
    <property type="entry name" value="Na+/solute_symporter_sf"/>
</dbReference>
<gene>
    <name evidence="8" type="ORF">GCM10007878_09650</name>
</gene>
<evidence type="ECO:0000256" key="4">
    <source>
        <dbReference type="ARBA" id="ARBA00022475"/>
    </source>
</evidence>
<keyword evidence="5" id="KW-0812">Transmembrane</keyword>
<evidence type="ECO:0000256" key="2">
    <source>
        <dbReference type="ARBA" id="ARBA00010145"/>
    </source>
</evidence>
<keyword evidence="9" id="KW-1185">Reference proteome</keyword>
<dbReference type="PANTHER" id="PTHR36838:SF4">
    <property type="entry name" value="AUXIN EFFLUX CARRIER FAMILY PROTEIN"/>
    <property type="match status" value="1"/>
</dbReference>
<sequence length="310" mass="33319">MLSLVHALGPVFMVILVGVFLKKIRFPSVEFWPQLERLVYFFLFPAMLATRLALADFSDVAVGRVLLAVFLVLLAMTLLMLLIRRLISRNGAEFTSVYQGGIRFNTYVAIAASAELFGGLGLALAAVIMALMIPLLNVLCVIVFSLYAGEQRMDMRKTLVTVIKNPLILGCLLGIFLNITGIGMPGWTQPVMEIISRAALPLGLLAVGVALNLAALRTAGKPLIISTLLKLLIMPLVAVGISLLLNLEVQEQAMLVLFSAVPTATSAYILARQLGGDAPLMAAIVTAQTLVAMLTLPLVIYLNQLAFGLS</sequence>
<keyword evidence="7" id="KW-0472">Membrane</keyword>
<reference evidence="9" key="1">
    <citation type="journal article" date="2019" name="Int. J. Syst. Evol. Microbiol.">
        <title>The Global Catalogue of Microorganisms (GCM) 10K type strain sequencing project: providing services to taxonomists for standard genome sequencing and annotation.</title>
        <authorList>
            <consortium name="The Broad Institute Genomics Platform"/>
            <consortium name="The Broad Institute Genome Sequencing Center for Infectious Disease"/>
            <person name="Wu L."/>
            <person name="Ma J."/>
        </authorList>
    </citation>
    <scope>NUCLEOTIDE SEQUENCE [LARGE SCALE GENOMIC DNA]</scope>
    <source>
        <strain evidence="9">NBRC 100033</strain>
    </source>
</reference>
<evidence type="ECO:0000256" key="7">
    <source>
        <dbReference type="ARBA" id="ARBA00023136"/>
    </source>
</evidence>
<evidence type="ECO:0000313" key="8">
    <source>
        <dbReference type="EMBL" id="GLR63530.1"/>
    </source>
</evidence>
<accession>A0ABQ6A077</accession>
<keyword evidence="3" id="KW-0813">Transport</keyword>
<evidence type="ECO:0000313" key="9">
    <source>
        <dbReference type="Proteomes" id="UP001156682"/>
    </source>
</evidence>
<keyword evidence="6" id="KW-1133">Transmembrane helix</keyword>
<dbReference type="EMBL" id="BSOR01000016">
    <property type="protein sequence ID" value="GLR63530.1"/>
    <property type="molecule type" value="Genomic_DNA"/>
</dbReference>
<protein>
    <submittedName>
        <fullName evidence="8">Transporter</fullName>
    </submittedName>
</protein>
<dbReference type="Proteomes" id="UP001156682">
    <property type="component" value="Unassembled WGS sequence"/>
</dbReference>
<evidence type="ECO:0000256" key="6">
    <source>
        <dbReference type="ARBA" id="ARBA00022989"/>
    </source>
</evidence>
<comment type="similarity">
    <text evidence="2">Belongs to the auxin efflux carrier (TC 2.A.69) family.</text>
</comment>
<comment type="caution">
    <text evidence="8">The sequence shown here is derived from an EMBL/GenBank/DDBJ whole genome shotgun (WGS) entry which is preliminary data.</text>
</comment>
<organism evidence="8 9">
    <name type="scientific">Marinospirillum insulare</name>
    <dbReference type="NCBI Taxonomy" id="217169"/>
    <lineage>
        <taxon>Bacteria</taxon>
        <taxon>Pseudomonadati</taxon>
        <taxon>Pseudomonadota</taxon>
        <taxon>Gammaproteobacteria</taxon>
        <taxon>Oceanospirillales</taxon>
        <taxon>Oceanospirillaceae</taxon>
        <taxon>Marinospirillum</taxon>
    </lineage>
</organism>
<evidence type="ECO:0000256" key="3">
    <source>
        <dbReference type="ARBA" id="ARBA00022448"/>
    </source>
</evidence>
<dbReference type="RefSeq" id="WP_027849872.1">
    <property type="nucleotide sequence ID" value="NZ_BSOR01000016.1"/>
</dbReference>
<dbReference type="Pfam" id="PF03547">
    <property type="entry name" value="Mem_trans"/>
    <property type="match status" value="1"/>
</dbReference>
<proteinExistence type="inferred from homology"/>
<dbReference type="Gene3D" id="1.20.1530.20">
    <property type="match status" value="1"/>
</dbReference>
<evidence type="ECO:0000256" key="1">
    <source>
        <dbReference type="ARBA" id="ARBA00004651"/>
    </source>
</evidence>